<reference evidence="1 2" key="1">
    <citation type="submission" date="2015-10" db="EMBL/GenBank/DDBJ databases">
        <title>Pseudomonas putida clinical strains.</title>
        <authorList>
            <person name="Molina L."/>
            <person name="Udaondo Z."/>
        </authorList>
    </citation>
    <scope>NUCLEOTIDE SEQUENCE [LARGE SCALE GENOMIC DNA]</scope>
    <source>
        <strain evidence="1 2">HB13667</strain>
    </source>
</reference>
<protein>
    <submittedName>
        <fullName evidence="1">Uncharacterized protein</fullName>
    </submittedName>
</protein>
<dbReference type="Proteomes" id="UP000050437">
    <property type="component" value="Unassembled WGS sequence"/>
</dbReference>
<dbReference type="AlphaFoldDB" id="A0A0N8HGQ0"/>
<evidence type="ECO:0000313" key="1">
    <source>
        <dbReference type="EMBL" id="KPM67588.1"/>
    </source>
</evidence>
<gene>
    <name evidence="1" type="ORF">HB13667_05965</name>
</gene>
<evidence type="ECO:0000313" key="2">
    <source>
        <dbReference type="Proteomes" id="UP000050437"/>
    </source>
</evidence>
<sequence length="66" mass="7311">MKHPGPEDLVGLRDEIAMQALNAMIIAGGWGYTDAEGNHHTYQNMAEYSAAAYEFADLMLKAREKP</sequence>
<accession>A0A0N8HGQ0</accession>
<proteinExistence type="predicted"/>
<comment type="caution">
    <text evidence="1">The sequence shown here is derived from an EMBL/GenBank/DDBJ whole genome shotgun (WGS) entry which is preliminary data.</text>
</comment>
<dbReference type="EMBL" id="LKKS01000033">
    <property type="protein sequence ID" value="KPM67588.1"/>
    <property type="molecule type" value="Genomic_DNA"/>
</dbReference>
<name>A0A0N8HGQ0_PSEPU</name>
<organism evidence="1 2">
    <name type="scientific">Pseudomonas putida</name>
    <name type="common">Arthrobacter siderocapsulatus</name>
    <dbReference type="NCBI Taxonomy" id="303"/>
    <lineage>
        <taxon>Bacteria</taxon>
        <taxon>Pseudomonadati</taxon>
        <taxon>Pseudomonadota</taxon>
        <taxon>Gammaproteobacteria</taxon>
        <taxon>Pseudomonadales</taxon>
        <taxon>Pseudomonadaceae</taxon>
        <taxon>Pseudomonas</taxon>
    </lineage>
</organism>
<dbReference type="RefSeq" id="WP_054572262.1">
    <property type="nucleotide sequence ID" value="NZ_LKKS01000033.1"/>
</dbReference>